<gene>
    <name evidence="1" type="ORF">W822_08325</name>
</gene>
<sequence>MRAAGTNVFWVGRRAASRPLLPAGGIADQ</sequence>
<name>V8QVX8_9BURK</name>
<dbReference type="HOGENOM" id="CLU_3408478_0_0_4"/>
<dbReference type="EMBL" id="AYXT01000009">
    <property type="protein sequence ID" value="ETF03475.1"/>
    <property type="molecule type" value="Genomic_DNA"/>
</dbReference>
<reference evidence="1 2" key="1">
    <citation type="journal article" date="2014" name="Genome Announc.">
        <title>Draft Genome Sequence of Advenella kashmirensis Strain W13003, a Polycyclic Aromatic Hydrocarbon-Degrading Bacterium.</title>
        <authorList>
            <person name="Wang X."/>
            <person name="Jin D."/>
            <person name="Zhou L."/>
            <person name="Wu L."/>
            <person name="An W."/>
            <person name="Zhao L."/>
        </authorList>
    </citation>
    <scope>NUCLEOTIDE SEQUENCE [LARGE SCALE GENOMIC DNA]</scope>
    <source>
        <strain evidence="1 2">W13003</strain>
    </source>
</reference>
<proteinExistence type="predicted"/>
<comment type="caution">
    <text evidence="1">The sequence shown here is derived from an EMBL/GenBank/DDBJ whole genome shotgun (WGS) entry which is preliminary data.</text>
</comment>
<dbReference type="Proteomes" id="UP000018733">
    <property type="component" value="Unassembled WGS sequence"/>
</dbReference>
<dbReference type="PATRIC" id="fig|1424334.3.peg.1667"/>
<organism evidence="1 2">
    <name type="scientific">Advenella kashmirensis W13003</name>
    <dbReference type="NCBI Taxonomy" id="1424334"/>
    <lineage>
        <taxon>Bacteria</taxon>
        <taxon>Pseudomonadati</taxon>
        <taxon>Pseudomonadota</taxon>
        <taxon>Betaproteobacteria</taxon>
        <taxon>Burkholderiales</taxon>
        <taxon>Alcaligenaceae</taxon>
    </lineage>
</organism>
<protein>
    <submittedName>
        <fullName evidence="1">Uncharacterized protein</fullName>
    </submittedName>
</protein>
<evidence type="ECO:0000313" key="1">
    <source>
        <dbReference type="EMBL" id="ETF03475.1"/>
    </source>
</evidence>
<evidence type="ECO:0000313" key="2">
    <source>
        <dbReference type="Proteomes" id="UP000018733"/>
    </source>
</evidence>
<accession>V8QVX8</accession>
<dbReference type="AlphaFoldDB" id="V8QVX8"/>
<keyword evidence="2" id="KW-1185">Reference proteome</keyword>